<comment type="caution">
    <text evidence="2">The sequence shown here is derived from an EMBL/GenBank/DDBJ whole genome shotgun (WGS) entry which is preliminary data.</text>
</comment>
<protein>
    <submittedName>
        <fullName evidence="2">Uncharacterized protein</fullName>
    </submittedName>
</protein>
<proteinExistence type="predicted"/>
<organism evidence="2 3">
    <name type="scientific">Phytophthora oleae</name>
    <dbReference type="NCBI Taxonomy" id="2107226"/>
    <lineage>
        <taxon>Eukaryota</taxon>
        <taxon>Sar</taxon>
        <taxon>Stramenopiles</taxon>
        <taxon>Oomycota</taxon>
        <taxon>Peronosporomycetes</taxon>
        <taxon>Peronosporales</taxon>
        <taxon>Peronosporaceae</taxon>
        <taxon>Phytophthora</taxon>
    </lineage>
</organism>
<evidence type="ECO:0000256" key="1">
    <source>
        <dbReference type="SAM" id="MobiDB-lite"/>
    </source>
</evidence>
<dbReference type="AlphaFoldDB" id="A0ABD3FIG0"/>
<evidence type="ECO:0000313" key="2">
    <source>
        <dbReference type="EMBL" id="KAL3665335.1"/>
    </source>
</evidence>
<feature type="compositionally biased region" description="Basic and acidic residues" evidence="1">
    <location>
        <begin position="520"/>
        <end position="531"/>
    </location>
</feature>
<feature type="region of interest" description="Disordered" evidence="1">
    <location>
        <begin position="474"/>
        <end position="531"/>
    </location>
</feature>
<reference evidence="2 3" key="1">
    <citation type="submission" date="2024-09" db="EMBL/GenBank/DDBJ databases">
        <title>Genome sequencing and assembly of Phytophthora oleae, isolate VK10A, causative agent of rot of olive drupes.</title>
        <authorList>
            <person name="Conti Taguali S."/>
            <person name="Riolo M."/>
            <person name="La Spada F."/>
            <person name="Cacciola S.O."/>
            <person name="Dionisio G."/>
        </authorList>
    </citation>
    <scope>NUCLEOTIDE SEQUENCE [LARGE SCALE GENOMIC DNA]</scope>
    <source>
        <strain evidence="2 3">VK10A</strain>
    </source>
</reference>
<gene>
    <name evidence="2" type="ORF">V7S43_009375</name>
</gene>
<accession>A0ABD3FIG0</accession>
<dbReference type="Proteomes" id="UP001632037">
    <property type="component" value="Unassembled WGS sequence"/>
</dbReference>
<keyword evidence="3" id="KW-1185">Reference proteome</keyword>
<feature type="compositionally biased region" description="Basic and acidic residues" evidence="1">
    <location>
        <begin position="492"/>
        <end position="503"/>
    </location>
</feature>
<sequence length="531" mass="59002">MPSTCKGVTKRGTPCSITWGLDAAGFCQYHAPDAAQCKGLARSTGRRCEIKWNLNEQGFCVHHRSQSPAPPATAAPNACKGITKRETPCSITWGLDANGFCKYHKPDASRCKGLARATGRRCKIKWNLDERGYCQFHRRVDAAATKQCEAVVAATGRRCTQTVGIDADGFCTAHRAVNRELPKCRGLLPDTREPCGNSVKVKGYNYCCAAHDPKFAKAYVAPKLFNDPGLRKSVEGDIVKFFKGRDLYHGDKLDLNTVGAVELDHILEKQCFAFAFQRVVFRDGDDEAQDLAFILREEIVNELPNLCLTRATTNKIKGAAVSKFLDDSLTGHRGAKTLTDYLLAEKRDDTRLTRNVTRTIRREMGAALRRCQRKLRDIEGNYVCLAVSAELQQLYVDMDLHTSHGGLAKDKVDTDDEYVLVDSVSTDSWTVVDVKCTVSVEYRQPTLSAEAKPFVPGSTSTDSQRTDTAEYCKLEPHKLKSEASNNSSTDSEWDKLNEPESKRKPPTTNQVSSESISEVIVKEEVKDTKRK</sequence>
<name>A0ABD3FIG0_9STRA</name>
<evidence type="ECO:0000313" key="3">
    <source>
        <dbReference type="Proteomes" id="UP001632037"/>
    </source>
</evidence>
<dbReference type="EMBL" id="JBIMZQ010000020">
    <property type="protein sequence ID" value="KAL3665335.1"/>
    <property type="molecule type" value="Genomic_DNA"/>
</dbReference>